<organism evidence="1 2">
    <name type="scientific">Galerina marginata (strain CBS 339.88)</name>
    <dbReference type="NCBI Taxonomy" id="685588"/>
    <lineage>
        <taxon>Eukaryota</taxon>
        <taxon>Fungi</taxon>
        <taxon>Dikarya</taxon>
        <taxon>Basidiomycota</taxon>
        <taxon>Agaricomycotina</taxon>
        <taxon>Agaricomycetes</taxon>
        <taxon>Agaricomycetidae</taxon>
        <taxon>Agaricales</taxon>
        <taxon>Agaricineae</taxon>
        <taxon>Strophariaceae</taxon>
        <taxon>Galerina</taxon>
    </lineage>
</organism>
<dbReference type="AlphaFoldDB" id="A0A067SYT0"/>
<accession>A0A067SYT0</accession>
<gene>
    <name evidence="1" type="ORF">GALMADRAFT_458417</name>
</gene>
<evidence type="ECO:0008006" key="3">
    <source>
        <dbReference type="Google" id="ProtNLM"/>
    </source>
</evidence>
<dbReference type="OrthoDB" id="3071584at2759"/>
<sequence length="478" mass="55171">MVHLPPEIWLYIATFVPRNDLRRLLGVNRVFLELELDLRFKRIKFSTAGINSLGLQRLSDSFVARRVHDMTVILYFQEPQSKGHSQVFKNMYRQINHPMQGALNLFRKDKSHDFGRSDNVGFTYAMNSLTELGPKLVSLQALTVRCTWNLVPQLSYKQMRPFLPSFSTTVGVNLRQLTLEGNLDEFRALLEIQPGFNSLDDLCLVFKESTHSIEPDAIQNTLIEVVAPFINHLSRHLQNLSLKSYLSALDLSDFFLKLKTLPVLGRLDLREAFIKPSRYPHSLIKLFGDHSHTLQHLRLPLIPFKVHLEPDIQEPLSEWLLECVANEGSFTHLRSLDIYPTKAQKSLDVLLAYIRRTSSHLTELFVRNRFFGAIEAPIVVRALFHCNDLMDLSLCILQLDLTLLEQLSEDLRGLHRLHVTIKEPFGTLFLPLKGRFAHWNLKDIWIMHRDEKVDDKTMLAVARSIPSLERLFGKRIVG</sequence>
<dbReference type="Gene3D" id="3.80.10.10">
    <property type="entry name" value="Ribonuclease Inhibitor"/>
    <property type="match status" value="1"/>
</dbReference>
<dbReference type="HOGENOM" id="CLU_028894_1_0_1"/>
<proteinExistence type="predicted"/>
<keyword evidence="2" id="KW-1185">Reference proteome</keyword>
<name>A0A067SYT0_GALM3</name>
<reference evidence="2" key="1">
    <citation type="journal article" date="2014" name="Proc. Natl. Acad. Sci. U.S.A.">
        <title>Extensive sampling of basidiomycete genomes demonstrates inadequacy of the white-rot/brown-rot paradigm for wood decay fungi.</title>
        <authorList>
            <person name="Riley R."/>
            <person name="Salamov A.A."/>
            <person name="Brown D.W."/>
            <person name="Nagy L.G."/>
            <person name="Floudas D."/>
            <person name="Held B.W."/>
            <person name="Levasseur A."/>
            <person name="Lombard V."/>
            <person name="Morin E."/>
            <person name="Otillar R."/>
            <person name="Lindquist E.A."/>
            <person name="Sun H."/>
            <person name="LaButti K.M."/>
            <person name="Schmutz J."/>
            <person name="Jabbour D."/>
            <person name="Luo H."/>
            <person name="Baker S.E."/>
            <person name="Pisabarro A.G."/>
            <person name="Walton J.D."/>
            <person name="Blanchette R.A."/>
            <person name="Henrissat B."/>
            <person name="Martin F."/>
            <person name="Cullen D."/>
            <person name="Hibbett D.S."/>
            <person name="Grigoriev I.V."/>
        </authorList>
    </citation>
    <scope>NUCLEOTIDE SEQUENCE [LARGE SCALE GENOMIC DNA]</scope>
    <source>
        <strain evidence="2">CBS 339.88</strain>
    </source>
</reference>
<dbReference type="InterPro" id="IPR032675">
    <property type="entry name" value="LRR_dom_sf"/>
</dbReference>
<dbReference type="SUPFAM" id="SSF52047">
    <property type="entry name" value="RNI-like"/>
    <property type="match status" value="1"/>
</dbReference>
<dbReference type="Proteomes" id="UP000027222">
    <property type="component" value="Unassembled WGS sequence"/>
</dbReference>
<evidence type="ECO:0000313" key="2">
    <source>
        <dbReference type="Proteomes" id="UP000027222"/>
    </source>
</evidence>
<evidence type="ECO:0000313" key="1">
    <source>
        <dbReference type="EMBL" id="KDR76016.1"/>
    </source>
</evidence>
<protein>
    <recommendedName>
        <fullName evidence="3">F-box domain-containing protein</fullName>
    </recommendedName>
</protein>
<dbReference type="EMBL" id="KL142379">
    <property type="protein sequence ID" value="KDR76016.1"/>
    <property type="molecule type" value="Genomic_DNA"/>
</dbReference>